<protein>
    <submittedName>
        <fullName evidence="1">Uncharacterized protein</fullName>
    </submittedName>
</protein>
<evidence type="ECO:0000313" key="1">
    <source>
        <dbReference type="EMBL" id="KAE9093417.1"/>
    </source>
</evidence>
<dbReference type="Proteomes" id="UP000488956">
    <property type="component" value="Unassembled WGS sequence"/>
</dbReference>
<comment type="caution">
    <text evidence="1">The sequence shown here is derived from an EMBL/GenBank/DDBJ whole genome shotgun (WGS) entry which is preliminary data.</text>
</comment>
<name>A0A6G0KNX8_9STRA</name>
<gene>
    <name evidence="1" type="ORF">PF010_g17488</name>
</gene>
<proteinExistence type="predicted"/>
<sequence>MHKKRTAQVSVLDRDATRSFGRADTEAGDNRRDPECLDAYEYWDPVLEYEFEEPLTLASELTLLPVTSWKRFARDLHNGRIERIFILSDAERVKCEAEEL</sequence>
<evidence type="ECO:0000313" key="2">
    <source>
        <dbReference type="Proteomes" id="UP000488956"/>
    </source>
</evidence>
<dbReference type="EMBL" id="QXFX01001268">
    <property type="protein sequence ID" value="KAE9093417.1"/>
    <property type="molecule type" value="Genomic_DNA"/>
</dbReference>
<dbReference type="AlphaFoldDB" id="A0A6G0KNX8"/>
<reference evidence="1 2" key="1">
    <citation type="submission" date="2018-09" db="EMBL/GenBank/DDBJ databases">
        <title>Genomic investigation of the strawberry pathogen Phytophthora fragariae indicates pathogenicity is determined by transcriptional variation in three key races.</title>
        <authorList>
            <person name="Adams T.M."/>
            <person name="Armitage A.D."/>
            <person name="Sobczyk M.K."/>
            <person name="Bates H.J."/>
            <person name="Dunwell J.M."/>
            <person name="Nellist C.F."/>
            <person name="Harrison R.J."/>
        </authorList>
    </citation>
    <scope>NUCLEOTIDE SEQUENCE [LARGE SCALE GENOMIC DNA]</scope>
    <source>
        <strain evidence="1 2">ONT-3</strain>
    </source>
</reference>
<organism evidence="1 2">
    <name type="scientific">Phytophthora fragariae</name>
    <dbReference type="NCBI Taxonomy" id="53985"/>
    <lineage>
        <taxon>Eukaryota</taxon>
        <taxon>Sar</taxon>
        <taxon>Stramenopiles</taxon>
        <taxon>Oomycota</taxon>
        <taxon>Peronosporomycetes</taxon>
        <taxon>Peronosporales</taxon>
        <taxon>Peronosporaceae</taxon>
        <taxon>Phytophthora</taxon>
    </lineage>
</organism>
<accession>A0A6G0KNX8</accession>